<dbReference type="GO" id="GO:0003700">
    <property type="term" value="F:DNA-binding transcription factor activity"/>
    <property type="evidence" value="ECO:0007669"/>
    <property type="project" value="InterPro"/>
</dbReference>
<dbReference type="EMBL" id="LLZH01000338">
    <property type="protein sequence ID" value="KUL22736.1"/>
    <property type="molecule type" value="Genomic_DNA"/>
</dbReference>
<dbReference type="PANTHER" id="PTHR30204:SF97">
    <property type="entry name" value="MERR FAMILY REGULATORY PROTEIN"/>
    <property type="match status" value="1"/>
</dbReference>
<proteinExistence type="predicted"/>
<dbReference type="InterPro" id="IPR009061">
    <property type="entry name" value="DNA-bd_dom_put_sf"/>
</dbReference>
<dbReference type="OrthoDB" id="9800334at2"/>
<gene>
    <name evidence="4" type="ORF">ADL15_47600</name>
</gene>
<evidence type="ECO:0000256" key="1">
    <source>
        <dbReference type="ARBA" id="ARBA00023125"/>
    </source>
</evidence>
<evidence type="ECO:0000256" key="2">
    <source>
        <dbReference type="SAM" id="MobiDB-lite"/>
    </source>
</evidence>
<reference evidence="4 5" key="1">
    <citation type="submission" date="2015-10" db="EMBL/GenBank/DDBJ databases">
        <authorList>
            <person name="Gilbert D.G."/>
        </authorList>
    </citation>
    <scope>NUCLEOTIDE SEQUENCE [LARGE SCALE GENOMIC DNA]</scope>
    <source>
        <strain evidence="4 5">NRRL B-16712</strain>
    </source>
</reference>
<evidence type="ECO:0000313" key="5">
    <source>
        <dbReference type="Proteomes" id="UP000053244"/>
    </source>
</evidence>
<sequence>MGATAHESEDLPLPASDPGRGVLGDHEGGSAVDHHATFQSAQVGPGLRDLCPPTDAGEPLSAGALARRLGVAATTLRTWHQRYGLGPTGHEAGRHRRYTPHDITALTTMAQLTTRGVPAADAARMARRTTADWTARHPAADPGTESAARGLARAARRMDVLTLREALAAAVAAHGVLRTWHTLAGPAFLHLGQARDSDARKSVARRLLGRCLSEVFAQVPRPPAGSPAPVLLVAADHGRDVGALDALAAALAERGTGCLHLGAGLPHEALTEAVHRGHPAAVVVWSHAPHPGLPDLIVALTTAPSWRPAVVAAGNGWPPEDTALLSAATLAAAVAAVAALVNDHN</sequence>
<name>A0A117MKQ5_9ACTN</name>
<dbReference type="Proteomes" id="UP000053244">
    <property type="component" value="Unassembled WGS sequence"/>
</dbReference>
<evidence type="ECO:0000259" key="3">
    <source>
        <dbReference type="PROSITE" id="PS50937"/>
    </source>
</evidence>
<dbReference type="InterPro" id="IPR047057">
    <property type="entry name" value="MerR_fam"/>
</dbReference>
<accession>A0A117MKQ5</accession>
<organism evidence="4 5">
    <name type="scientific">Actinoplanes awajinensis subsp. mycoplanecinus</name>
    <dbReference type="NCBI Taxonomy" id="135947"/>
    <lineage>
        <taxon>Bacteria</taxon>
        <taxon>Bacillati</taxon>
        <taxon>Actinomycetota</taxon>
        <taxon>Actinomycetes</taxon>
        <taxon>Micromonosporales</taxon>
        <taxon>Micromonosporaceae</taxon>
        <taxon>Actinoplanes</taxon>
    </lineage>
</organism>
<feature type="domain" description="HTH merR-type" evidence="3">
    <location>
        <begin position="63"/>
        <end position="128"/>
    </location>
</feature>
<dbReference type="Gene3D" id="3.40.50.280">
    <property type="entry name" value="Cobalamin-binding domain"/>
    <property type="match status" value="1"/>
</dbReference>
<protein>
    <recommendedName>
        <fullName evidence="3">HTH merR-type domain-containing protein</fullName>
    </recommendedName>
</protein>
<comment type="caution">
    <text evidence="4">The sequence shown here is derived from an EMBL/GenBank/DDBJ whole genome shotgun (WGS) entry which is preliminary data.</text>
</comment>
<dbReference type="Gene3D" id="1.10.1660.10">
    <property type="match status" value="1"/>
</dbReference>
<feature type="region of interest" description="Disordered" evidence="2">
    <location>
        <begin position="1"/>
        <end position="31"/>
    </location>
</feature>
<dbReference type="GO" id="GO:0003677">
    <property type="term" value="F:DNA binding"/>
    <property type="evidence" value="ECO:0007669"/>
    <property type="project" value="UniProtKB-KW"/>
</dbReference>
<dbReference type="PANTHER" id="PTHR30204">
    <property type="entry name" value="REDOX-CYCLING DRUG-SENSING TRANSCRIPTIONAL ACTIVATOR SOXR"/>
    <property type="match status" value="1"/>
</dbReference>
<dbReference type="SMART" id="SM00422">
    <property type="entry name" value="HTH_MERR"/>
    <property type="match status" value="1"/>
</dbReference>
<dbReference type="AlphaFoldDB" id="A0A117MKQ5"/>
<evidence type="ECO:0000313" key="4">
    <source>
        <dbReference type="EMBL" id="KUL22736.1"/>
    </source>
</evidence>
<keyword evidence="5" id="KW-1185">Reference proteome</keyword>
<dbReference type="SUPFAM" id="SSF46955">
    <property type="entry name" value="Putative DNA-binding domain"/>
    <property type="match status" value="1"/>
</dbReference>
<keyword evidence="1" id="KW-0238">DNA-binding</keyword>
<dbReference type="Pfam" id="PF13411">
    <property type="entry name" value="MerR_1"/>
    <property type="match status" value="1"/>
</dbReference>
<dbReference type="PROSITE" id="PS50937">
    <property type="entry name" value="HTH_MERR_2"/>
    <property type="match status" value="1"/>
</dbReference>
<dbReference type="InterPro" id="IPR000551">
    <property type="entry name" value="MerR-type_HTH_dom"/>
</dbReference>